<gene>
    <name evidence="5" type="ORF">C6P46_006192</name>
</gene>
<reference evidence="5 6" key="1">
    <citation type="submission" date="2020-11" db="EMBL/GenBank/DDBJ databases">
        <title>Kefir isolates.</title>
        <authorList>
            <person name="Marcisauskas S."/>
            <person name="Kim Y."/>
            <person name="Blasche S."/>
        </authorList>
    </citation>
    <scope>NUCLEOTIDE SEQUENCE [LARGE SCALE GENOMIC DNA]</scope>
    <source>
        <strain evidence="5 6">KR</strain>
    </source>
</reference>
<proteinExistence type="inferred from homology"/>
<dbReference type="Pfam" id="PF10363">
    <property type="entry name" value="RTP1_C1"/>
    <property type="match status" value="1"/>
</dbReference>
<dbReference type="GO" id="GO:0009306">
    <property type="term" value="P:protein secretion"/>
    <property type="evidence" value="ECO:0007669"/>
    <property type="project" value="TreeGrafter"/>
</dbReference>
<evidence type="ECO:0000313" key="5">
    <source>
        <dbReference type="EMBL" id="KAG0657830.1"/>
    </source>
</evidence>
<dbReference type="Proteomes" id="UP000777482">
    <property type="component" value="Unassembled WGS sequence"/>
</dbReference>
<dbReference type="AlphaFoldDB" id="A0A9P6VXH6"/>
<dbReference type="SUPFAM" id="SSF48371">
    <property type="entry name" value="ARM repeat"/>
    <property type="match status" value="1"/>
</dbReference>
<keyword evidence="2" id="KW-0175">Coiled coil</keyword>
<feature type="domain" description="RNA polymerase II assembly factor Rtp1 C-terminal" evidence="4">
    <location>
        <begin position="848"/>
        <end position="977"/>
    </location>
</feature>
<feature type="compositionally biased region" description="Acidic residues" evidence="3">
    <location>
        <begin position="1070"/>
        <end position="1079"/>
    </location>
</feature>
<dbReference type="InterPro" id="IPR019451">
    <property type="entry name" value="Rtp1_C1"/>
</dbReference>
<keyword evidence="6" id="KW-1185">Reference proteome</keyword>
<name>A0A9P6VXH6_RHOMI</name>
<dbReference type="InterPro" id="IPR016024">
    <property type="entry name" value="ARM-type_fold"/>
</dbReference>
<accession>A0A9P6VXH6</accession>
<comment type="similarity">
    <text evidence="1">Belongs to the Tango6 family.</text>
</comment>
<feature type="region of interest" description="Disordered" evidence="3">
    <location>
        <begin position="99"/>
        <end position="122"/>
    </location>
</feature>
<comment type="caution">
    <text evidence="5">The sequence shown here is derived from an EMBL/GenBank/DDBJ whole genome shotgun (WGS) entry which is preliminary data.</text>
</comment>
<protein>
    <recommendedName>
        <fullName evidence="4">RNA polymerase II assembly factor Rtp1 C-terminal domain-containing protein</fullName>
    </recommendedName>
</protein>
<dbReference type="InterPro" id="IPR039600">
    <property type="entry name" value="TANGO6/Rtp1"/>
</dbReference>
<evidence type="ECO:0000259" key="4">
    <source>
        <dbReference type="Pfam" id="PF10363"/>
    </source>
</evidence>
<dbReference type="OrthoDB" id="39591at2759"/>
<dbReference type="Gene3D" id="1.25.10.10">
    <property type="entry name" value="Leucine-rich Repeat Variant"/>
    <property type="match status" value="1"/>
</dbReference>
<feature type="compositionally biased region" description="Low complexity" evidence="3">
    <location>
        <begin position="99"/>
        <end position="108"/>
    </location>
</feature>
<evidence type="ECO:0000256" key="3">
    <source>
        <dbReference type="SAM" id="MobiDB-lite"/>
    </source>
</evidence>
<evidence type="ECO:0000256" key="1">
    <source>
        <dbReference type="ARBA" id="ARBA00005724"/>
    </source>
</evidence>
<organism evidence="5 6">
    <name type="scientific">Rhodotorula mucilaginosa</name>
    <name type="common">Yeast</name>
    <name type="synonym">Rhodotorula rubra</name>
    <dbReference type="NCBI Taxonomy" id="5537"/>
    <lineage>
        <taxon>Eukaryota</taxon>
        <taxon>Fungi</taxon>
        <taxon>Dikarya</taxon>
        <taxon>Basidiomycota</taxon>
        <taxon>Pucciniomycotina</taxon>
        <taxon>Microbotryomycetes</taxon>
        <taxon>Sporidiobolales</taxon>
        <taxon>Sporidiobolaceae</taxon>
        <taxon>Rhodotorula</taxon>
    </lineage>
</organism>
<evidence type="ECO:0000256" key="2">
    <source>
        <dbReference type="SAM" id="Coils"/>
    </source>
</evidence>
<feature type="coiled-coil region" evidence="2">
    <location>
        <begin position="1122"/>
        <end position="1149"/>
    </location>
</feature>
<evidence type="ECO:0000313" key="6">
    <source>
        <dbReference type="Proteomes" id="UP000777482"/>
    </source>
</evidence>
<sequence>MSSTASRPPPSELRSRLDHAAILLGLAQPRSSGGGGAAAAPRPAHLAHLLRDRLDAYHAATAHDEEVTALDERSLQVQTGSEALTALERIATVVGVPSAASSSSSKPAAAPPPPPPLFGARDTKVLGMLGGVIGKWALLEPESPKSKPAPRRQQEPKIVEISPADEQQEAEEEERKPERIVERWSNAERVLRALGFTHSAAAERRSDGEKQLVAIVLPQLLAPLVRTLVEVSISTDVVDISSSATSHLQLVFGSIQTATVISTLLSLLPSVPPASPLRKALTAQLSAQLVRPTGVRALLLVLVGSGAASGGSDDDVDVRKLEMIRRVVETRPENVPEETYFRNVVEQMLAILRLAAGSSVTLTLESHAANKGKAPAAPPTSVPILIIRATCYLLAHLLIRTPPSSSSSQRKEKQEEDVARRIVREALHQPLLPNSVPPAAQHSLEPDALATHLSLLSLLSIYAPPIPNFLAALLQPILAPLLSLLSHLAHPPLIVSNPTPRADALRGIIHDEADALVKTLAKGLAGAESVLAFAGAVARWELGDEFGRRPSSSSQDEQDTDATRWKWRWTEEGLPSLQKTTDQEEATGMEADDMAQYSPEDVDDLISSALSPVDIPFIVELLKSVDRKDLSAGLLLRWLDELQTLRSDLSSFANGSGGARRAVTRLQLVLQMVEHLDAQEILKDRPKEIIAFVAHALDVDVDGDIGTADPGEKPTSPSVPLSGLAGLKVAEHDLDPEARSGIGAADEEEQDSGLGTGLGKDEMALTALTLLLAVLEADPELDMSNTPLLAVVYSQLDALAQSTTSALIPPLAREARMVLSLRRASNSFATPAGQDDSADPLAASRAKYREALKLLQDPLLPVRAQGLTVLRSLVLDRSTALLSTDPALLPAVLDIFVQAIEEEDSFLYLNAVQGLSSLVDVFGKQVVGRLLEVYTGARKGDREPRPVGTGEAGQRELDKRLRIGETLVQVIQRAGEALAVLANDLIPPLMLVLRIPTLPIPLRASAITILATAVETAPTAFVPFAEVLTEACVTLLSVETVPLAPRTQALPSKSAPAAEPSPTRVLIQEVDDDSSDEDESLLRHASTSPQVENRPRKPEEMPDPIAAPARHPTLRRAAAVFLGSLIRTLSRLQREQREAEEKRAWQSAEARLEGSGASIRMPFHAGGSGADFTLRPRGNTGQAQSYVSPEQLVRARTVLRYLSETDEDALVRDQTATVLHDLQSM</sequence>
<dbReference type="PANTHER" id="PTHR20959:SF1">
    <property type="entry name" value="TRANSPORT AND GOLGI ORGANIZATION PROTEIN 6 HOMOLOG"/>
    <property type="match status" value="1"/>
</dbReference>
<dbReference type="InterPro" id="IPR011989">
    <property type="entry name" value="ARM-like"/>
</dbReference>
<dbReference type="EMBL" id="PUHQ01000075">
    <property type="protein sequence ID" value="KAG0657830.1"/>
    <property type="molecule type" value="Genomic_DNA"/>
</dbReference>
<feature type="region of interest" description="Disordered" evidence="3">
    <location>
        <begin position="1070"/>
        <end position="1110"/>
    </location>
</feature>
<dbReference type="PANTHER" id="PTHR20959">
    <property type="entry name" value="TRANSPORT AND GOLGI ORGANIZATION PROTEIN 6 FAMILY MEMBER"/>
    <property type="match status" value="1"/>
</dbReference>
<feature type="region of interest" description="Disordered" evidence="3">
    <location>
        <begin position="140"/>
        <end position="178"/>
    </location>
</feature>